<evidence type="ECO:0000256" key="3">
    <source>
        <dbReference type="ARBA" id="ARBA00023277"/>
    </source>
</evidence>
<dbReference type="InterPro" id="IPR004197">
    <property type="entry name" value="Cellulase_Ig-like"/>
</dbReference>
<evidence type="ECO:0000259" key="10">
    <source>
        <dbReference type="Pfam" id="PF02927"/>
    </source>
</evidence>
<accession>A0ABW7GLX3</accession>
<dbReference type="CDD" id="cd02850">
    <property type="entry name" value="E_set_Cellulase_N"/>
    <property type="match status" value="1"/>
</dbReference>
<dbReference type="InterPro" id="IPR008928">
    <property type="entry name" value="6-hairpin_glycosidase_sf"/>
</dbReference>
<dbReference type="Pfam" id="PF02927">
    <property type="entry name" value="CelD_N"/>
    <property type="match status" value="1"/>
</dbReference>
<protein>
    <recommendedName>
        <fullName evidence="8">Endoglucanase</fullName>
        <ecNumber evidence="8">3.2.1.4</ecNumber>
    </recommendedName>
</protein>
<feature type="active site" evidence="7">
    <location>
        <position position="549"/>
    </location>
</feature>
<gene>
    <name evidence="11" type="ORF">ACG04Q_15430</name>
</gene>
<dbReference type="RefSeq" id="WP_394511805.1">
    <property type="nucleotide sequence ID" value="NZ_JBIGHX010000005.1"/>
</dbReference>
<dbReference type="Proteomes" id="UP001606302">
    <property type="component" value="Unassembled WGS sequence"/>
</dbReference>
<dbReference type="InterPro" id="IPR018221">
    <property type="entry name" value="Glyco_hydro_9_His_AS"/>
</dbReference>
<dbReference type="Pfam" id="PF00759">
    <property type="entry name" value="Glyco_hydro_9"/>
    <property type="match status" value="1"/>
</dbReference>
<keyword evidence="2 6" id="KW-0378">Hydrolase</keyword>
<dbReference type="GO" id="GO:0016787">
    <property type="term" value="F:hydrolase activity"/>
    <property type="evidence" value="ECO:0007669"/>
    <property type="project" value="UniProtKB-KW"/>
</dbReference>
<feature type="active site" evidence="6">
    <location>
        <position position="504"/>
    </location>
</feature>
<feature type="chain" id="PRO_5045008260" description="Endoglucanase" evidence="8">
    <location>
        <begin position="34"/>
        <end position="582"/>
    </location>
</feature>
<sequence>MKPTRLPRHAAPSFFRRLAAGLLAAAGAFGAQAQGIAVNQVGYLPAAAKWAALPADAADEFRVVRVGSGDVVLRGRLGPAQTWAPAGAAVRLADVSALTDVGEYELRVDGQPASPRIRIAPDAYAALNAASLKAFYFNRASTALQSRHAGRWARAAGHPDTDVLVHASAASDKRPEGTRLSSPKGWYDAGDYNKYIVNSGISVYTLLAAWEQFPELFKAQQLDIPESGNDLPDVLDEVLWNLDWMLTMQDPADGGVYHKLTNLGFDGSQMPHEARAPRYVVAKSTAAALDFAAVMAQASRIFKPFEAQRPGFSARLREAAIAAWTWARANPQFAFKNPPDVRTGEYGDAQLDDEFAWAAAELYLTTGNAHYRDVLALERQAIRVPSWGDVVGLAWMSLAQHRQSLSRADAELVTKRVTGLGDELAAAWQSSAYRLTMQGPADFVWGSNAHALNQALMLIQAYRLDGDRRKLDAAQSVLDYVLGRNPLGQSYVTGFGAKPPLHPHHRPSEADGIDAPVPGFLAGGPNPGQQDQTNCPAYASKLPALSYLDHHCSYASNEVAINWNAPLVYVSAAVQALTPKPR</sequence>
<dbReference type="Gene3D" id="2.60.40.10">
    <property type="entry name" value="Immunoglobulins"/>
    <property type="match status" value="1"/>
</dbReference>
<organism evidence="11 12">
    <name type="scientific">Pelomonas lactea</name>
    <dbReference type="NCBI Taxonomy" id="3299030"/>
    <lineage>
        <taxon>Bacteria</taxon>
        <taxon>Pseudomonadati</taxon>
        <taxon>Pseudomonadota</taxon>
        <taxon>Betaproteobacteria</taxon>
        <taxon>Burkholderiales</taxon>
        <taxon>Sphaerotilaceae</taxon>
        <taxon>Roseateles</taxon>
    </lineage>
</organism>
<feature type="active site" evidence="7">
    <location>
        <position position="558"/>
    </location>
</feature>
<evidence type="ECO:0000256" key="1">
    <source>
        <dbReference type="ARBA" id="ARBA00007072"/>
    </source>
</evidence>
<keyword evidence="8" id="KW-0136">Cellulose degradation</keyword>
<feature type="signal peptide" evidence="8">
    <location>
        <begin position="1"/>
        <end position="33"/>
    </location>
</feature>
<reference evidence="11 12" key="1">
    <citation type="submission" date="2024-08" db="EMBL/GenBank/DDBJ databases">
        <authorList>
            <person name="Lu H."/>
        </authorList>
    </citation>
    <scope>NUCLEOTIDE SEQUENCE [LARGE SCALE GENOMIC DNA]</scope>
    <source>
        <strain evidence="11 12">DXS20W</strain>
    </source>
</reference>
<keyword evidence="3 6" id="KW-0119">Carbohydrate metabolism</keyword>
<comment type="similarity">
    <text evidence="1 6 8">Belongs to the glycosyl hydrolase 9 (cellulase E) family.</text>
</comment>
<dbReference type="InterPro" id="IPR013783">
    <property type="entry name" value="Ig-like_fold"/>
</dbReference>
<keyword evidence="4 6" id="KW-0326">Glycosidase</keyword>
<comment type="caution">
    <text evidence="11">The sequence shown here is derived from an EMBL/GenBank/DDBJ whole genome shotgun (WGS) entry which is preliminary data.</text>
</comment>
<evidence type="ECO:0000313" key="11">
    <source>
        <dbReference type="EMBL" id="MFG6462964.1"/>
    </source>
</evidence>
<dbReference type="InterPro" id="IPR012341">
    <property type="entry name" value="6hp_glycosidase-like_sf"/>
</dbReference>
<comment type="catalytic activity">
    <reaction evidence="8">
        <text>Endohydrolysis of (1-&gt;4)-beta-D-glucosidic linkages in cellulose, lichenin and cereal beta-D-glucans.</text>
        <dbReference type="EC" id="3.2.1.4"/>
    </reaction>
</comment>
<dbReference type="PROSITE" id="PS00698">
    <property type="entry name" value="GH9_3"/>
    <property type="match status" value="1"/>
</dbReference>
<dbReference type="EMBL" id="JBIGHX010000005">
    <property type="protein sequence ID" value="MFG6462964.1"/>
    <property type="molecule type" value="Genomic_DNA"/>
</dbReference>
<proteinExistence type="inferred from homology"/>
<evidence type="ECO:0000259" key="9">
    <source>
        <dbReference type="Pfam" id="PF00759"/>
    </source>
</evidence>
<evidence type="ECO:0000256" key="8">
    <source>
        <dbReference type="RuleBase" id="RU361166"/>
    </source>
</evidence>
<evidence type="ECO:0000256" key="5">
    <source>
        <dbReference type="ARBA" id="ARBA00023326"/>
    </source>
</evidence>
<dbReference type="SUPFAM" id="SSF48208">
    <property type="entry name" value="Six-hairpin glycosidases"/>
    <property type="match status" value="1"/>
</dbReference>
<name>A0ABW7GLX3_9BURK</name>
<feature type="domain" description="Glycoside hydrolase family 9" evidence="9">
    <location>
        <begin position="124"/>
        <end position="570"/>
    </location>
</feature>
<dbReference type="PROSITE" id="PS00592">
    <property type="entry name" value="GH9_2"/>
    <property type="match status" value="1"/>
</dbReference>
<keyword evidence="8" id="KW-0732">Signal</keyword>
<evidence type="ECO:0000256" key="4">
    <source>
        <dbReference type="ARBA" id="ARBA00023295"/>
    </source>
</evidence>
<dbReference type="InterPro" id="IPR033126">
    <property type="entry name" value="Glyco_hydro_9_Asp/Glu_AS"/>
</dbReference>
<evidence type="ECO:0000256" key="6">
    <source>
        <dbReference type="PROSITE-ProRule" id="PRU10059"/>
    </source>
</evidence>
<dbReference type="InterPro" id="IPR014756">
    <property type="entry name" value="Ig_E-set"/>
</dbReference>
<evidence type="ECO:0000256" key="2">
    <source>
        <dbReference type="ARBA" id="ARBA00022801"/>
    </source>
</evidence>
<keyword evidence="12" id="KW-1185">Reference proteome</keyword>
<dbReference type="Gene3D" id="1.50.10.10">
    <property type="match status" value="1"/>
</dbReference>
<dbReference type="EC" id="3.2.1.4" evidence="8"/>
<feature type="domain" description="Cellulase Ig-like" evidence="10">
    <location>
        <begin position="32"/>
        <end position="111"/>
    </location>
</feature>
<evidence type="ECO:0000313" key="12">
    <source>
        <dbReference type="Proteomes" id="UP001606302"/>
    </source>
</evidence>
<evidence type="ECO:0000256" key="7">
    <source>
        <dbReference type="PROSITE-ProRule" id="PRU10060"/>
    </source>
</evidence>
<keyword evidence="5 6" id="KW-0624">Polysaccharide degradation</keyword>
<dbReference type="SUPFAM" id="SSF81296">
    <property type="entry name" value="E set domains"/>
    <property type="match status" value="1"/>
</dbReference>
<dbReference type="PANTHER" id="PTHR22298">
    <property type="entry name" value="ENDO-1,4-BETA-GLUCANASE"/>
    <property type="match status" value="1"/>
</dbReference>
<dbReference type="InterPro" id="IPR001701">
    <property type="entry name" value="Glyco_hydro_9"/>
</dbReference>